<keyword evidence="2" id="KW-1185">Reference proteome</keyword>
<evidence type="ECO:0000313" key="2">
    <source>
        <dbReference type="Proteomes" id="UP001157502"/>
    </source>
</evidence>
<evidence type="ECO:0000313" key="1">
    <source>
        <dbReference type="EMBL" id="KAJ8012187.1"/>
    </source>
</evidence>
<dbReference type="EMBL" id="CM055732">
    <property type="protein sequence ID" value="KAJ8012187.1"/>
    <property type="molecule type" value="Genomic_DNA"/>
</dbReference>
<name>A0ACC2H8L7_DALPE</name>
<dbReference type="Proteomes" id="UP001157502">
    <property type="component" value="Chromosome 5"/>
</dbReference>
<protein>
    <submittedName>
        <fullName evidence="1">Uncharacterized protein</fullName>
    </submittedName>
</protein>
<organism evidence="1 2">
    <name type="scientific">Dallia pectoralis</name>
    <name type="common">Alaska blackfish</name>
    <dbReference type="NCBI Taxonomy" id="75939"/>
    <lineage>
        <taxon>Eukaryota</taxon>
        <taxon>Metazoa</taxon>
        <taxon>Chordata</taxon>
        <taxon>Craniata</taxon>
        <taxon>Vertebrata</taxon>
        <taxon>Euteleostomi</taxon>
        <taxon>Actinopterygii</taxon>
        <taxon>Neopterygii</taxon>
        <taxon>Teleostei</taxon>
        <taxon>Protacanthopterygii</taxon>
        <taxon>Esociformes</taxon>
        <taxon>Umbridae</taxon>
        <taxon>Dallia</taxon>
    </lineage>
</organism>
<reference evidence="1" key="1">
    <citation type="submission" date="2021-05" db="EMBL/GenBank/DDBJ databases">
        <authorList>
            <person name="Pan Q."/>
            <person name="Jouanno E."/>
            <person name="Zahm M."/>
            <person name="Klopp C."/>
            <person name="Cabau C."/>
            <person name="Louis A."/>
            <person name="Berthelot C."/>
            <person name="Parey E."/>
            <person name="Roest Crollius H."/>
            <person name="Montfort J."/>
            <person name="Robinson-Rechavi M."/>
            <person name="Bouchez O."/>
            <person name="Lampietro C."/>
            <person name="Lopez Roques C."/>
            <person name="Donnadieu C."/>
            <person name="Postlethwait J."/>
            <person name="Bobe J."/>
            <person name="Dillon D."/>
            <person name="Chandos A."/>
            <person name="von Hippel F."/>
            <person name="Guiguen Y."/>
        </authorList>
    </citation>
    <scope>NUCLEOTIDE SEQUENCE</scope>
    <source>
        <strain evidence="1">YG-Jan2019</strain>
    </source>
</reference>
<sequence length="102" mass="11104">MLRFLKQRPTEPGTWFNREAFSLLSPVKTLPGDSPEELSDVLQRISAFLLSLSDDSTPSDGVTTAETATGKKHAGLDAVGLNKTKTKKTTTKKKMPTVQITV</sequence>
<proteinExistence type="predicted"/>
<gene>
    <name evidence="1" type="ORF">DPEC_G00066070</name>
</gene>
<comment type="caution">
    <text evidence="1">The sequence shown here is derived from an EMBL/GenBank/DDBJ whole genome shotgun (WGS) entry which is preliminary data.</text>
</comment>
<accession>A0ACC2H8L7</accession>